<accession>A0ABT3CD49</accession>
<reference evidence="1 2" key="1">
    <citation type="journal article" date="2022" name="BMC Genomics">
        <title>Comparative genome analysis of mycobacteria focusing on tRNA and non-coding RNA.</title>
        <authorList>
            <person name="Behra P.R.K."/>
            <person name="Pettersson B.M.F."/>
            <person name="Ramesh M."/>
            <person name="Das S."/>
            <person name="Dasgupta S."/>
            <person name="Kirsebom L.A."/>
        </authorList>
    </citation>
    <scope>NUCLEOTIDE SEQUENCE [LARGE SCALE GENOMIC DNA]</scope>
    <source>
        <strain evidence="1 2">DSM 44078</strain>
    </source>
</reference>
<dbReference type="Proteomes" id="UP001526201">
    <property type="component" value="Unassembled WGS sequence"/>
</dbReference>
<name>A0ABT3CD49_9MYCO</name>
<keyword evidence="2" id="KW-1185">Reference proteome</keyword>
<protein>
    <recommendedName>
        <fullName evidence="3">ATP-dependent transcriptional regulator</fullName>
    </recommendedName>
</protein>
<proteinExistence type="predicted"/>
<gene>
    <name evidence="1" type="ORF">H7J73_14975</name>
</gene>
<organism evidence="1 2">
    <name type="scientific">Mycolicibacterium komossense</name>
    <dbReference type="NCBI Taxonomy" id="1779"/>
    <lineage>
        <taxon>Bacteria</taxon>
        <taxon>Bacillati</taxon>
        <taxon>Actinomycetota</taxon>
        <taxon>Actinomycetes</taxon>
        <taxon>Mycobacteriales</taxon>
        <taxon>Mycobacteriaceae</taxon>
        <taxon>Mycolicibacterium</taxon>
    </lineage>
</organism>
<evidence type="ECO:0000313" key="1">
    <source>
        <dbReference type="EMBL" id="MCV7227336.1"/>
    </source>
</evidence>
<dbReference type="EMBL" id="JACKTY010000029">
    <property type="protein sequence ID" value="MCV7227336.1"/>
    <property type="molecule type" value="Genomic_DNA"/>
</dbReference>
<sequence>MQAAAFGSDPSRWPLPAATTPMQRWIRAVAAGGQGHYAVAHTELSALRRAQPYGPLASLASSTQGSLLRQLGWHTRARGWDGRALALAGGHPEARIDALVGLAADALGIGRFAVSATLLRRAEAELAGSDLSEFSGLWESSASWEASVTRLPIRLAWVSAELAMSTGDGATAVRHAERGVAMADSAGTSARHRVKSNVVLAAALCSSGCLDKARAIADLELEITGHLGLIPLRWALASLLDSIGSGSRTEREVQTIKDAAAQAVRRRGGIWSHR</sequence>
<evidence type="ECO:0000313" key="2">
    <source>
        <dbReference type="Proteomes" id="UP001526201"/>
    </source>
</evidence>
<comment type="caution">
    <text evidence="1">The sequence shown here is derived from an EMBL/GenBank/DDBJ whole genome shotgun (WGS) entry which is preliminary data.</text>
</comment>
<evidence type="ECO:0008006" key="3">
    <source>
        <dbReference type="Google" id="ProtNLM"/>
    </source>
</evidence>